<dbReference type="InterPro" id="IPR017972">
    <property type="entry name" value="Cyt_P450_CS"/>
</dbReference>
<dbReference type="EMBL" id="JAADYS010000010">
    <property type="protein sequence ID" value="KAF4473005.1"/>
    <property type="molecule type" value="Genomic_DNA"/>
</dbReference>
<evidence type="ECO:0000313" key="11">
    <source>
        <dbReference type="Proteomes" id="UP000554235"/>
    </source>
</evidence>
<dbReference type="GO" id="GO:0020037">
    <property type="term" value="F:heme binding"/>
    <property type="evidence" value="ECO:0007669"/>
    <property type="project" value="InterPro"/>
</dbReference>
<dbReference type="SUPFAM" id="SSF48264">
    <property type="entry name" value="Cytochrome P450"/>
    <property type="match status" value="1"/>
</dbReference>
<dbReference type="InterPro" id="IPR002403">
    <property type="entry name" value="Cyt_P450_E_grp-IV"/>
</dbReference>
<dbReference type="Gene3D" id="1.10.630.10">
    <property type="entry name" value="Cytochrome P450"/>
    <property type="match status" value="1"/>
</dbReference>
<keyword evidence="5 9" id="KW-0560">Oxidoreductase</keyword>
<evidence type="ECO:0000313" key="10">
    <source>
        <dbReference type="EMBL" id="KAF4473005.1"/>
    </source>
</evidence>
<dbReference type="PROSITE" id="PS00086">
    <property type="entry name" value="CYTOCHROME_P450"/>
    <property type="match status" value="1"/>
</dbReference>
<proteinExistence type="inferred from homology"/>
<dbReference type="Pfam" id="PF00067">
    <property type="entry name" value="p450"/>
    <property type="match status" value="1"/>
</dbReference>
<dbReference type="GO" id="GO:0016705">
    <property type="term" value="F:oxidoreductase activity, acting on paired donors, with incorporation or reduction of molecular oxygen"/>
    <property type="evidence" value="ECO:0007669"/>
    <property type="project" value="InterPro"/>
</dbReference>
<comment type="caution">
    <text evidence="10">The sequence shown here is derived from an EMBL/GenBank/DDBJ whole genome shotgun (WGS) entry which is preliminary data.</text>
</comment>
<keyword evidence="6 8" id="KW-0408">Iron</keyword>
<dbReference type="PRINTS" id="PR00465">
    <property type="entry name" value="EP450IV"/>
</dbReference>
<comment type="similarity">
    <text evidence="2 9">Belongs to the cytochrome P450 family.</text>
</comment>
<evidence type="ECO:0000256" key="3">
    <source>
        <dbReference type="ARBA" id="ARBA00022617"/>
    </source>
</evidence>
<evidence type="ECO:0000256" key="2">
    <source>
        <dbReference type="ARBA" id="ARBA00010617"/>
    </source>
</evidence>
<evidence type="ECO:0000256" key="7">
    <source>
        <dbReference type="ARBA" id="ARBA00023033"/>
    </source>
</evidence>
<dbReference type="Proteomes" id="UP000554235">
    <property type="component" value="Unassembled WGS sequence"/>
</dbReference>
<protein>
    <submittedName>
        <fullName evidence="10">Cytochrome P450</fullName>
    </submittedName>
</protein>
<gene>
    <name evidence="10" type="ORF">FALBO_113</name>
</gene>
<evidence type="ECO:0000256" key="4">
    <source>
        <dbReference type="ARBA" id="ARBA00022723"/>
    </source>
</evidence>
<keyword evidence="7 9" id="KW-0503">Monooxygenase</keyword>
<evidence type="ECO:0000256" key="6">
    <source>
        <dbReference type="ARBA" id="ARBA00023004"/>
    </source>
</evidence>
<dbReference type="AlphaFoldDB" id="A0A8H4PJ62"/>
<dbReference type="PANTHER" id="PTHR46206">
    <property type="entry name" value="CYTOCHROME P450"/>
    <property type="match status" value="1"/>
</dbReference>
<keyword evidence="4 8" id="KW-0479">Metal-binding</keyword>
<accession>A0A8H4PJ62</accession>
<dbReference type="GO" id="GO:0004497">
    <property type="term" value="F:monooxygenase activity"/>
    <property type="evidence" value="ECO:0007669"/>
    <property type="project" value="UniProtKB-KW"/>
</dbReference>
<dbReference type="OrthoDB" id="1844152at2759"/>
<name>A0A8H4PJ62_9HYPO</name>
<dbReference type="InterPro" id="IPR001128">
    <property type="entry name" value="Cyt_P450"/>
</dbReference>
<dbReference type="InterPro" id="IPR036396">
    <property type="entry name" value="Cyt_P450_sf"/>
</dbReference>
<keyword evidence="11" id="KW-1185">Reference proteome</keyword>
<evidence type="ECO:0000256" key="5">
    <source>
        <dbReference type="ARBA" id="ARBA00023002"/>
    </source>
</evidence>
<dbReference type="PANTHER" id="PTHR46206:SF2">
    <property type="entry name" value="CYTOCHROME P450 MONOOXYGENASE AUSG-RELATED"/>
    <property type="match status" value="1"/>
</dbReference>
<keyword evidence="3 8" id="KW-0349">Heme</keyword>
<comment type="cofactor">
    <cofactor evidence="1 8">
        <name>heme</name>
        <dbReference type="ChEBI" id="CHEBI:30413"/>
    </cofactor>
</comment>
<evidence type="ECO:0000256" key="8">
    <source>
        <dbReference type="PIRSR" id="PIRSR602403-1"/>
    </source>
</evidence>
<evidence type="ECO:0000256" key="1">
    <source>
        <dbReference type="ARBA" id="ARBA00001971"/>
    </source>
</evidence>
<dbReference type="CDD" id="cd11041">
    <property type="entry name" value="CYP503A1-like"/>
    <property type="match status" value="1"/>
</dbReference>
<sequence>MSVPSWTGVTSFDEDTARPVAYTVASLLFLVFLYCNRPGTKSNVPLLNKQGDFSSRAHGLVEDWFRKNPEKPMRLAGDVADVTVLPPSLAQEVRNDKRLDFSEWTFRNFHAHLPGFDGIRAGAGGSNLVQIVVTKDLTKLLSKVTEPLTEEMAMVLEERFTNKSDWHTIPLREHVLHIVARISSRVFLGPELCRNEDWLRITREYTVLSFTAADEIKTWPRVMRPFVHWFLPSCRRLREQAREARQIVDPTMDARRKLRQKLLAEGKEAPQYDDSLEWFEQAAKGNPYDATGLQLSISLAAIHTTTDLLCEVMMRLAQNQDILQPLRSEIASVLKEEGWSKSALQKMKLLDSVIKESQRMKPTELVSMQRLVLEDMTLSDGTKIPKNTGLAVSSHRMWNADVHSSPNQWDGYRFYKMRDDPVKHDASLLVSTGPDHLAFGHGKHACPGRFFAANEIKIALIHIVMKYDWELVGDKSPQVYKHGFTLSGDPFLQFQVKRRQEEVKI</sequence>
<reference evidence="10 11" key="1">
    <citation type="submission" date="2020-01" db="EMBL/GenBank/DDBJ databases">
        <title>Identification and distribution of gene clusters putatively required for synthesis of sphingolipid metabolism inhibitors in phylogenetically diverse species of the filamentous fungus Fusarium.</title>
        <authorList>
            <person name="Kim H.-S."/>
            <person name="Busman M."/>
            <person name="Brown D.W."/>
            <person name="Divon H."/>
            <person name="Uhlig S."/>
            <person name="Proctor R.H."/>
        </authorList>
    </citation>
    <scope>NUCLEOTIDE SEQUENCE [LARGE SCALE GENOMIC DNA]</scope>
    <source>
        <strain evidence="10 11">NRRL 20459</strain>
    </source>
</reference>
<evidence type="ECO:0000256" key="9">
    <source>
        <dbReference type="RuleBase" id="RU000461"/>
    </source>
</evidence>
<feature type="binding site" description="axial binding residue" evidence="8">
    <location>
        <position position="446"/>
    </location>
    <ligand>
        <name>heme</name>
        <dbReference type="ChEBI" id="CHEBI:30413"/>
    </ligand>
    <ligandPart>
        <name>Fe</name>
        <dbReference type="ChEBI" id="CHEBI:18248"/>
    </ligandPart>
</feature>
<dbReference type="GO" id="GO:0005506">
    <property type="term" value="F:iron ion binding"/>
    <property type="evidence" value="ECO:0007669"/>
    <property type="project" value="InterPro"/>
</dbReference>
<organism evidence="10 11">
    <name type="scientific">Fusarium albosuccineum</name>
    <dbReference type="NCBI Taxonomy" id="1237068"/>
    <lineage>
        <taxon>Eukaryota</taxon>
        <taxon>Fungi</taxon>
        <taxon>Dikarya</taxon>
        <taxon>Ascomycota</taxon>
        <taxon>Pezizomycotina</taxon>
        <taxon>Sordariomycetes</taxon>
        <taxon>Hypocreomycetidae</taxon>
        <taxon>Hypocreales</taxon>
        <taxon>Nectriaceae</taxon>
        <taxon>Fusarium</taxon>
        <taxon>Fusarium decemcellulare species complex</taxon>
    </lineage>
</organism>